<dbReference type="InterPro" id="IPR012946">
    <property type="entry name" value="X8"/>
</dbReference>
<organism evidence="5 6">
    <name type="scientific">Lupinus luteus</name>
    <name type="common">European yellow lupine</name>
    <dbReference type="NCBI Taxonomy" id="3873"/>
    <lineage>
        <taxon>Eukaryota</taxon>
        <taxon>Viridiplantae</taxon>
        <taxon>Streptophyta</taxon>
        <taxon>Embryophyta</taxon>
        <taxon>Tracheophyta</taxon>
        <taxon>Spermatophyta</taxon>
        <taxon>Magnoliopsida</taxon>
        <taxon>eudicotyledons</taxon>
        <taxon>Gunneridae</taxon>
        <taxon>Pentapetalae</taxon>
        <taxon>rosids</taxon>
        <taxon>fabids</taxon>
        <taxon>Fabales</taxon>
        <taxon>Fabaceae</taxon>
        <taxon>Papilionoideae</taxon>
        <taxon>50 kb inversion clade</taxon>
        <taxon>genistoids sensu lato</taxon>
        <taxon>core genistoids</taxon>
        <taxon>Genisteae</taxon>
        <taxon>Lupinus</taxon>
    </lineage>
</organism>
<reference evidence="5 6" key="1">
    <citation type="submission" date="2024-03" db="EMBL/GenBank/DDBJ databases">
        <authorList>
            <person name="Martinez-Hernandez J."/>
        </authorList>
    </citation>
    <scope>NUCLEOTIDE SEQUENCE [LARGE SCALE GENOMIC DNA]</scope>
</reference>
<accession>A0AAV1XSX8</accession>
<dbReference type="AlphaFoldDB" id="A0AAV1XSX8"/>
<dbReference type="EMBL" id="CAXHTB010000018">
    <property type="protein sequence ID" value="CAL0324701.1"/>
    <property type="molecule type" value="Genomic_DNA"/>
</dbReference>
<comment type="subcellular location">
    <subcellularLocation>
        <location evidence="1">Cell membrane</location>
        <topology evidence="1">Lipid-anchor</topology>
        <topology evidence="1">GPI-anchor</topology>
    </subcellularLocation>
</comment>
<dbReference type="SMART" id="SM00768">
    <property type="entry name" value="X8"/>
    <property type="match status" value="1"/>
</dbReference>
<name>A0AAV1XSX8_LUPLU</name>
<dbReference type="InterPro" id="IPR044788">
    <property type="entry name" value="X8_dom_prot"/>
</dbReference>
<keyword evidence="2" id="KW-0449">Lipoprotein</keyword>
<dbReference type="GO" id="GO:0009506">
    <property type="term" value="C:plasmodesma"/>
    <property type="evidence" value="ECO:0007669"/>
    <property type="project" value="UniProtKB-ARBA"/>
</dbReference>
<keyword evidence="2" id="KW-0336">GPI-anchor</keyword>
<evidence type="ECO:0000313" key="6">
    <source>
        <dbReference type="Proteomes" id="UP001497480"/>
    </source>
</evidence>
<dbReference type="Proteomes" id="UP001497480">
    <property type="component" value="Unassembled WGS sequence"/>
</dbReference>
<dbReference type="GO" id="GO:0098552">
    <property type="term" value="C:side of membrane"/>
    <property type="evidence" value="ECO:0007669"/>
    <property type="project" value="UniProtKB-KW"/>
</dbReference>
<comment type="caution">
    <text evidence="5">The sequence shown here is derived from an EMBL/GenBank/DDBJ whole genome shotgun (WGS) entry which is preliminary data.</text>
</comment>
<evidence type="ECO:0000259" key="4">
    <source>
        <dbReference type="SMART" id="SM00768"/>
    </source>
</evidence>
<gene>
    <name evidence="5" type="ORF">LLUT_LOCUS25761</name>
</gene>
<evidence type="ECO:0000256" key="3">
    <source>
        <dbReference type="ARBA" id="ARBA00022729"/>
    </source>
</evidence>
<dbReference type="GO" id="GO:0005886">
    <property type="term" value="C:plasma membrane"/>
    <property type="evidence" value="ECO:0007669"/>
    <property type="project" value="UniProtKB-SubCell"/>
</dbReference>
<keyword evidence="6" id="KW-1185">Reference proteome</keyword>
<keyword evidence="3" id="KW-0732">Signal</keyword>
<evidence type="ECO:0000256" key="1">
    <source>
        <dbReference type="ARBA" id="ARBA00004609"/>
    </source>
</evidence>
<feature type="domain" description="X8" evidence="4">
    <location>
        <begin position="56"/>
        <end position="116"/>
    </location>
</feature>
<protein>
    <recommendedName>
        <fullName evidence="4">X8 domain-containing protein</fullName>
    </recommendedName>
</protein>
<evidence type="ECO:0000256" key="2">
    <source>
        <dbReference type="ARBA" id="ARBA00022622"/>
    </source>
</evidence>
<proteinExistence type="predicted"/>
<dbReference type="PANTHER" id="PTHR31044:SF60">
    <property type="entry name" value="PLASMODESMATA CALLOSE-BINDING PROTEIN 4"/>
    <property type="match status" value="1"/>
</dbReference>
<sequence length="129" mass="14539">MVWYMLLLEIYLGLKYLLIVQMGSSIRSLMLKFKQSGGSCTFKGVAMTTEVDFSPNYCLCKDGIGDQALQKAMNYACGVGADCTPIIQNGHCFQPNTVKDRCNYAVNNYFQERVKFREAVILMELLPLV</sequence>
<evidence type="ECO:0000313" key="5">
    <source>
        <dbReference type="EMBL" id="CAL0324701.1"/>
    </source>
</evidence>
<keyword evidence="2" id="KW-0472">Membrane</keyword>
<keyword evidence="2" id="KW-0325">Glycoprotein</keyword>
<dbReference type="Pfam" id="PF07983">
    <property type="entry name" value="X8"/>
    <property type="match status" value="1"/>
</dbReference>
<dbReference type="PANTHER" id="PTHR31044">
    <property type="entry name" value="BETA-1,3 GLUCANASE"/>
    <property type="match status" value="1"/>
</dbReference>